<dbReference type="Proteomes" id="UP000179536">
    <property type="component" value="Unassembled WGS sequence"/>
</dbReference>
<dbReference type="AlphaFoldDB" id="A0ABD6H902"/>
<proteinExistence type="predicted"/>
<reference evidence="3 4" key="1">
    <citation type="submission" date="2019-11" db="EMBL/GenBank/DDBJ databases">
        <title>Whole-genome sequencing of Allorhizobium vitis.</title>
        <authorList>
            <person name="Gan H.M."/>
            <person name="Savka M.A."/>
        </authorList>
    </citation>
    <scope>NUCLEOTIDE SEQUENCE [LARGE SCALE GENOMIC DNA]</scope>
    <source>
        <strain evidence="2 4">RF2/1</strain>
        <strain evidence="1 3">T1/7</strain>
    </source>
</reference>
<organism evidence="2 4">
    <name type="scientific">Agrobacterium vitis</name>
    <name type="common">Rhizobium vitis</name>
    <dbReference type="NCBI Taxonomy" id="373"/>
    <lineage>
        <taxon>Bacteria</taxon>
        <taxon>Pseudomonadati</taxon>
        <taxon>Pseudomonadota</taxon>
        <taxon>Alphaproteobacteria</taxon>
        <taxon>Hyphomicrobiales</taxon>
        <taxon>Rhizobiaceae</taxon>
        <taxon>Rhizobium/Agrobacterium group</taxon>
        <taxon>Agrobacterium</taxon>
    </lineage>
</organism>
<name>A0ABD6H902_AGRVI</name>
<dbReference type="Proteomes" id="UP000179454">
    <property type="component" value="Unassembled WGS sequence"/>
</dbReference>
<evidence type="ECO:0000313" key="1">
    <source>
        <dbReference type="EMBL" id="MUO42618.1"/>
    </source>
</evidence>
<dbReference type="Pfam" id="PF23812">
    <property type="entry name" value="Phage_TAC_18"/>
    <property type="match status" value="1"/>
</dbReference>
<dbReference type="InterPro" id="IPR056919">
    <property type="entry name" value="Phage_TAC_18"/>
</dbReference>
<keyword evidence="3" id="KW-1185">Reference proteome</keyword>
<dbReference type="EMBL" id="MBFE02000007">
    <property type="protein sequence ID" value="MUO42618.1"/>
    <property type="molecule type" value="Genomic_DNA"/>
</dbReference>
<gene>
    <name evidence="2" type="ORF">BBK91_011960</name>
    <name evidence="1" type="ORF">BBL17_012570</name>
</gene>
<protein>
    <submittedName>
        <fullName evidence="2">Uncharacterized protein</fullName>
    </submittedName>
</protein>
<sequence length="119" mass="13065">MNRFHARLCTELERQLASPGCIPRLPVGSELLWSWFLDLNQTRSFGFSAPNAITYGEIDAYARLTGAPIAPRHVAALLAMDAAYLRFHQKRQSVPDGVKTLPPVSKVPLSAGLIDAMFG</sequence>
<dbReference type="RefSeq" id="WP_015915043.1">
    <property type="nucleotide sequence ID" value="NZ_MBFA02000006.1"/>
</dbReference>
<evidence type="ECO:0000313" key="3">
    <source>
        <dbReference type="Proteomes" id="UP000179454"/>
    </source>
</evidence>
<accession>A0ABD6H902</accession>
<dbReference type="EMBL" id="MBFA02000006">
    <property type="protein sequence ID" value="MUP10587.1"/>
    <property type="molecule type" value="Genomic_DNA"/>
</dbReference>
<evidence type="ECO:0000313" key="4">
    <source>
        <dbReference type="Proteomes" id="UP000179536"/>
    </source>
</evidence>
<evidence type="ECO:0000313" key="2">
    <source>
        <dbReference type="EMBL" id="MUP10587.1"/>
    </source>
</evidence>
<comment type="caution">
    <text evidence="2">The sequence shown here is derived from an EMBL/GenBank/DDBJ whole genome shotgun (WGS) entry which is preliminary data.</text>
</comment>